<dbReference type="EMBL" id="JBHSHL010000002">
    <property type="protein sequence ID" value="MFC4803482.1"/>
    <property type="molecule type" value="Genomic_DNA"/>
</dbReference>
<proteinExistence type="predicted"/>
<dbReference type="InterPro" id="IPR000825">
    <property type="entry name" value="SUF_FeS_clus_asmbl_SufBD_core"/>
</dbReference>
<dbReference type="RefSeq" id="WP_379786917.1">
    <property type="nucleotide sequence ID" value="NZ_JBHSHL010000002.1"/>
</dbReference>
<protein>
    <submittedName>
        <fullName evidence="2">SufD family Fe-S cluster assembly protein</fullName>
    </submittedName>
</protein>
<feature type="domain" description="SUF system FeS cluster assembly SufBD core" evidence="1">
    <location>
        <begin position="74"/>
        <end position="301"/>
    </location>
</feature>
<comment type="caution">
    <text evidence="2">The sequence shown here is derived from an EMBL/GenBank/DDBJ whole genome shotgun (WGS) entry which is preliminary data.</text>
</comment>
<evidence type="ECO:0000259" key="1">
    <source>
        <dbReference type="Pfam" id="PF01458"/>
    </source>
</evidence>
<keyword evidence="3" id="KW-1185">Reference proteome</keyword>
<accession>A0ABV9QI54</accession>
<dbReference type="Proteomes" id="UP001595916">
    <property type="component" value="Unassembled WGS sequence"/>
</dbReference>
<reference evidence="3" key="1">
    <citation type="journal article" date="2019" name="Int. J. Syst. Evol. Microbiol.">
        <title>The Global Catalogue of Microorganisms (GCM) 10K type strain sequencing project: providing services to taxonomists for standard genome sequencing and annotation.</title>
        <authorList>
            <consortium name="The Broad Institute Genomics Platform"/>
            <consortium name="The Broad Institute Genome Sequencing Center for Infectious Disease"/>
            <person name="Wu L."/>
            <person name="Ma J."/>
        </authorList>
    </citation>
    <scope>NUCLEOTIDE SEQUENCE [LARGE SCALE GENOMIC DNA]</scope>
    <source>
        <strain evidence="3">CCUG 46385</strain>
    </source>
</reference>
<dbReference type="PANTHER" id="PTHR43575:SF1">
    <property type="entry name" value="PROTEIN ABCI7, CHLOROPLASTIC"/>
    <property type="match status" value="1"/>
</dbReference>
<sequence>MKFNTLPLLTWRQAKVNHAEFELPDFVRDFLSITDRSLGEEDLEGDGSTDREVVEAFEGELLQGRKISRISGREKRVLIDHDLILARKNSRIFLILDCENDFSEEESFRRTSIRVVAEEGSEVKVCYLSRNDDRHSALVSLKADVHKDARFHLIQAEIGSQKSFFGCEVDLLGEAAEVEIDSIYFVDGSRELDLFYNIDHIAKKTGSRIRVNGALKDEAKKTFKGTIDFKKGSSESKGSEEEYATLLNDGVRNIAVPILLCQEDDVEGVHAASAGKIDEDLLFYIMSRGLNLSQAKKIVVESKLTPTLDLIFDEELKKKVWERIEGAM</sequence>
<evidence type="ECO:0000313" key="2">
    <source>
        <dbReference type="EMBL" id="MFC4803482.1"/>
    </source>
</evidence>
<dbReference type="InterPro" id="IPR037284">
    <property type="entry name" value="SUF_FeS_clus_asmbl_SufBD_sf"/>
</dbReference>
<dbReference type="PANTHER" id="PTHR43575">
    <property type="entry name" value="PROTEIN ABCI7, CHLOROPLASTIC"/>
    <property type="match status" value="1"/>
</dbReference>
<dbReference type="Pfam" id="PF01458">
    <property type="entry name" value="SUFBD_core"/>
    <property type="match status" value="1"/>
</dbReference>
<dbReference type="SUPFAM" id="SSF101960">
    <property type="entry name" value="Stabilizer of iron transporter SufD"/>
    <property type="match status" value="1"/>
</dbReference>
<dbReference type="InterPro" id="IPR055346">
    <property type="entry name" value="Fe-S_cluster_assembly_SufBD"/>
</dbReference>
<name>A0ABV9QI54_9FIRM</name>
<organism evidence="2 3">
    <name type="scientific">Filifactor villosus</name>
    <dbReference type="NCBI Taxonomy" id="29374"/>
    <lineage>
        <taxon>Bacteria</taxon>
        <taxon>Bacillati</taxon>
        <taxon>Bacillota</taxon>
        <taxon>Clostridia</taxon>
        <taxon>Peptostreptococcales</taxon>
        <taxon>Filifactoraceae</taxon>
        <taxon>Filifactor</taxon>
    </lineage>
</organism>
<evidence type="ECO:0000313" key="3">
    <source>
        <dbReference type="Proteomes" id="UP001595916"/>
    </source>
</evidence>
<gene>
    <name evidence="2" type="ORF">ACFO4R_00155</name>
</gene>